<protein>
    <recommendedName>
        <fullName evidence="9">Acetate kinase</fullName>
        <ecNumber evidence="9">2.7.2.1</ecNumber>
    </recommendedName>
    <alternativeName>
        <fullName evidence="9">Acetokinase</fullName>
    </alternativeName>
</protein>
<feature type="binding site" evidence="9">
    <location>
        <begin position="272"/>
        <end position="274"/>
    </location>
    <ligand>
        <name>ATP</name>
        <dbReference type="ChEBI" id="CHEBI:30616"/>
    </ligand>
</feature>
<proteinExistence type="inferred from homology"/>
<keyword evidence="5 9" id="KW-0547">Nucleotide-binding</keyword>
<feature type="binding site" evidence="9">
    <location>
        <begin position="317"/>
        <end position="321"/>
    </location>
    <ligand>
        <name>ATP</name>
        <dbReference type="ChEBI" id="CHEBI:30616"/>
    </ligand>
</feature>
<gene>
    <name evidence="9" type="primary">ackA</name>
    <name evidence="11" type="ORF">CLV89_101100</name>
</gene>
<dbReference type="GO" id="GO:0008776">
    <property type="term" value="F:acetate kinase activity"/>
    <property type="evidence" value="ECO:0007669"/>
    <property type="project" value="UniProtKB-UniRule"/>
</dbReference>
<evidence type="ECO:0000256" key="9">
    <source>
        <dbReference type="HAMAP-Rule" id="MF_00020"/>
    </source>
</evidence>
<dbReference type="HAMAP" id="MF_00020">
    <property type="entry name" value="Acetate_kinase"/>
    <property type="match status" value="1"/>
</dbReference>
<dbReference type="RefSeq" id="WP_106161469.1">
    <property type="nucleotide sequence ID" value="NZ_PVUF01000001.1"/>
</dbReference>
<evidence type="ECO:0000313" key="12">
    <source>
        <dbReference type="Proteomes" id="UP000237718"/>
    </source>
</evidence>
<keyword evidence="6 9" id="KW-0418">Kinase</keyword>
<dbReference type="InterPro" id="IPR000890">
    <property type="entry name" value="Aliphatic_acid_kin_short-chain"/>
</dbReference>
<dbReference type="PANTHER" id="PTHR21060:SF21">
    <property type="entry name" value="ACETATE KINASE"/>
    <property type="match status" value="1"/>
</dbReference>
<dbReference type="UniPathway" id="UPA00340">
    <property type="reaction ID" value="UER00458"/>
</dbReference>
<dbReference type="GO" id="GO:0005829">
    <property type="term" value="C:cytosol"/>
    <property type="evidence" value="ECO:0007669"/>
    <property type="project" value="TreeGrafter"/>
</dbReference>
<evidence type="ECO:0000256" key="1">
    <source>
        <dbReference type="ARBA" id="ARBA00008748"/>
    </source>
</evidence>
<feature type="binding site" evidence="9">
    <location>
        <position position="18"/>
    </location>
    <ligand>
        <name>ATP</name>
        <dbReference type="ChEBI" id="CHEBI:30616"/>
    </ligand>
</feature>
<evidence type="ECO:0000256" key="10">
    <source>
        <dbReference type="RuleBase" id="RU003835"/>
    </source>
</evidence>
<comment type="cofactor">
    <cofactor evidence="9">
        <name>Mg(2+)</name>
        <dbReference type="ChEBI" id="CHEBI:18420"/>
    </cofactor>
    <cofactor evidence="9">
        <name>Mn(2+)</name>
        <dbReference type="ChEBI" id="CHEBI:29035"/>
    </cofactor>
    <text evidence="9">Mg(2+). Can also accept Mn(2+).</text>
</comment>
<feature type="binding site" evidence="9">
    <location>
        <position position="11"/>
    </location>
    <ligand>
        <name>Mg(2+)</name>
        <dbReference type="ChEBI" id="CHEBI:18420"/>
    </ligand>
</feature>
<evidence type="ECO:0000256" key="5">
    <source>
        <dbReference type="ARBA" id="ARBA00022741"/>
    </source>
</evidence>
<dbReference type="PANTHER" id="PTHR21060">
    <property type="entry name" value="ACETATE KINASE"/>
    <property type="match status" value="1"/>
</dbReference>
<evidence type="ECO:0000256" key="4">
    <source>
        <dbReference type="ARBA" id="ARBA00022723"/>
    </source>
</evidence>
<dbReference type="PROSITE" id="PS01075">
    <property type="entry name" value="ACETATE_KINASE_1"/>
    <property type="match status" value="1"/>
</dbReference>
<feature type="site" description="Transition state stabilizer" evidence="9">
    <location>
        <position position="172"/>
    </location>
</feature>
<evidence type="ECO:0000256" key="7">
    <source>
        <dbReference type="ARBA" id="ARBA00022840"/>
    </source>
</evidence>
<dbReference type="Proteomes" id="UP000237718">
    <property type="component" value="Unassembled WGS sequence"/>
</dbReference>
<dbReference type="GO" id="GO:0005524">
    <property type="term" value="F:ATP binding"/>
    <property type="evidence" value="ECO:0007669"/>
    <property type="project" value="UniProtKB-KW"/>
</dbReference>
<feature type="active site" description="Proton donor/acceptor" evidence="9">
    <location>
        <position position="141"/>
    </location>
</feature>
<dbReference type="PIRSF" id="PIRSF000722">
    <property type="entry name" value="Acetate_prop_kin"/>
    <property type="match status" value="1"/>
</dbReference>
<comment type="caution">
    <text evidence="11">The sequence shown here is derived from an EMBL/GenBank/DDBJ whole genome shotgun (WGS) entry which is preliminary data.</text>
</comment>
<comment type="subunit">
    <text evidence="9">Homodimer.</text>
</comment>
<dbReference type="InterPro" id="IPR043129">
    <property type="entry name" value="ATPase_NBD"/>
</dbReference>
<feature type="binding site" evidence="9">
    <location>
        <position position="368"/>
    </location>
    <ligand>
        <name>Mg(2+)</name>
        <dbReference type="ChEBI" id="CHEBI:18420"/>
    </ligand>
</feature>
<keyword evidence="7 9" id="KW-0067">ATP-binding</keyword>
<dbReference type="SUPFAM" id="SSF53067">
    <property type="entry name" value="Actin-like ATPase domain"/>
    <property type="match status" value="2"/>
</dbReference>
<dbReference type="GO" id="GO:0006083">
    <property type="term" value="P:acetate metabolic process"/>
    <property type="evidence" value="ECO:0007669"/>
    <property type="project" value="TreeGrafter"/>
</dbReference>
<accession>A0A2T1AMN6</accession>
<feature type="site" description="Transition state stabilizer" evidence="9">
    <location>
        <position position="232"/>
    </location>
</feature>
<evidence type="ECO:0000256" key="3">
    <source>
        <dbReference type="ARBA" id="ARBA00022679"/>
    </source>
</evidence>
<sequence>MTAPSDILVLNTGSSSVKFAVFDAQLQERLSGVADGIGGAGQLRIGAEGEAVALPDHRHALSAVLARLAHDGIGPEALRAVAHRVVHGGTQLTAPTRITPEIRAQIAACVPLAPLHNPHALSAIDALDHLAPEVPQYASFDTAFHATAPEVAQRYALPPEAEALGLRRYGFHGLSYAALCRRLPEISGTPLPTRLLAFHLGNGASICAIENGQSVATTMGYSPLEGLTMGTRVGTLDANATLRLVEEIGLTQTRTLLNSKSGLAGLSGGLSDMRALEEADTPEARFAIAHFCYWAIRHGHSLIGAMGGCDAIAFTGGIGENADAIRARILAGFSWLGCIPDPHRNAENAACLTSADSQPSAWIVPAEEERQIAMHARALIADTQ</sequence>
<feature type="binding site" evidence="9">
    <location>
        <begin position="199"/>
        <end position="203"/>
    </location>
    <ligand>
        <name>ATP</name>
        <dbReference type="ChEBI" id="CHEBI:30616"/>
    </ligand>
</feature>
<dbReference type="InterPro" id="IPR023865">
    <property type="entry name" value="Aliphatic_acid_kinase_CS"/>
</dbReference>
<dbReference type="NCBIfam" id="TIGR00016">
    <property type="entry name" value="ackA"/>
    <property type="match status" value="1"/>
</dbReference>
<keyword evidence="8 9" id="KW-0460">Magnesium</keyword>
<comment type="subcellular location">
    <subcellularLocation>
        <location evidence="9">Cytoplasm</location>
    </subcellularLocation>
</comment>
<evidence type="ECO:0000313" key="11">
    <source>
        <dbReference type="EMBL" id="PRZ49886.1"/>
    </source>
</evidence>
<comment type="pathway">
    <text evidence="9">Metabolic intermediate biosynthesis; acetyl-CoA biosynthesis; acetyl-CoA from acetate: step 1/2.</text>
</comment>
<dbReference type="EMBL" id="PVUF01000001">
    <property type="protein sequence ID" value="PRZ49886.1"/>
    <property type="molecule type" value="Genomic_DNA"/>
</dbReference>
<dbReference type="PRINTS" id="PR00471">
    <property type="entry name" value="ACETATEKNASE"/>
</dbReference>
<dbReference type="InterPro" id="IPR004372">
    <property type="entry name" value="Ac/propionate_kinase"/>
</dbReference>
<feature type="binding site" evidence="9">
    <location>
        <position position="84"/>
    </location>
    <ligand>
        <name>substrate</name>
    </ligand>
</feature>
<dbReference type="GO" id="GO:0006085">
    <property type="term" value="P:acetyl-CoA biosynthetic process"/>
    <property type="evidence" value="ECO:0007669"/>
    <property type="project" value="UniProtKB-UniRule"/>
</dbReference>
<comment type="catalytic activity">
    <reaction evidence="9">
        <text>acetate + ATP = acetyl phosphate + ADP</text>
        <dbReference type="Rhea" id="RHEA:11352"/>
        <dbReference type="ChEBI" id="CHEBI:22191"/>
        <dbReference type="ChEBI" id="CHEBI:30089"/>
        <dbReference type="ChEBI" id="CHEBI:30616"/>
        <dbReference type="ChEBI" id="CHEBI:456216"/>
        <dbReference type="EC" id="2.7.2.1"/>
    </reaction>
</comment>
<dbReference type="AlphaFoldDB" id="A0A2T1AMN6"/>
<keyword evidence="4 9" id="KW-0479">Metal-binding</keyword>
<dbReference type="GO" id="GO:0000287">
    <property type="term" value="F:magnesium ion binding"/>
    <property type="evidence" value="ECO:0007669"/>
    <property type="project" value="UniProtKB-UniRule"/>
</dbReference>
<keyword evidence="3 9" id="KW-0808">Transferase</keyword>
<comment type="similarity">
    <text evidence="1 9 10">Belongs to the acetokinase family.</text>
</comment>
<evidence type="ECO:0000256" key="8">
    <source>
        <dbReference type="ARBA" id="ARBA00022842"/>
    </source>
</evidence>
<organism evidence="11 12">
    <name type="scientific">Tritonibacter scottomollicae</name>
    <name type="common">Epibacterium scottomollicae</name>
    <dbReference type="NCBI Taxonomy" id="483013"/>
    <lineage>
        <taxon>Bacteria</taxon>
        <taxon>Pseudomonadati</taxon>
        <taxon>Pseudomonadota</taxon>
        <taxon>Alphaproteobacteria</taxon>
        <taxon>Rhodobacterales</taxon>
        <taxon>Paracoccaceae</taxon>
        <taxon>Tritonibacter</taxon>
    </lineage>
</organism>
<dbReference type="Gene3D" id="3.30.420.40">
    <property type="match status" value="2"/>
</dbReference>
<evidence type="ECO:0000256" key="2">
    <source>
        <dbReference type="ARBA" id="ARBA00022490"/>
    </source>
</evidence>
<dbReference type="OrthoDB" id="9802453at2"/>
<dbReference type="PROSITE" id="PS01076">
    <property type="entry name" value="ACETATE_KINASE_2"/>
    <property type="match status" value="1"/>
</dbReference>
<dbReference type="EC" id="2.7.2.1" evidence="9"/>
<keyword evidence="2 9" id="KW-0963">Cytoplasm</keyword>
<name>A0A2T1AMN6_TRISK</name>
<comment type="function">
    <text evidence="9">Catalyzes the formation of acetyl phosphate from acetate and ATP. Can also catalyze the reverse reaction.</text>
</comment>
<reference evidence="11 12" key="1">
    <citation type="submission" date="2018-03" db="EMBL/GenBank/DDBJ databases">
        <title>Genomic Encyclopedia of Archaeal and Bacterial Type Strains, Phase II (KMG-II): from individual species to whole genera.</title>
        <authorList>
            <person name="Goeker M."/>
        </authorList>
    </citation>
    <scope>NUCLEOTIDE SEQUENCE [LARGE SCALE GENOMIC DNA]</scope>
    <source>
        <strain evidence="11 12">DSM 25328</strain>
    </source>
</reference>
<dbReference type="Pfam" id="PF00871">
    <property type="entry name" value="Acetate_kinase"/>
    <property type="match status" value="1"/>
</dbReference>
<evidence type="ECO:0000256" key="6">
    <source>
        <dbReference type="ARBA" id="ARBA00022777"/>
    </source>
</evidence>